<dbReference type="SUPFAM" id="SSF110997">
    <property type="entry name" value="Sporulation related repeat"/>
    <property type="match status" value="1"/>
</dbReference>
<dbReference type="PANTHER" id="PTHR38687:SF1">
    <property type="entry name" value="CELL DIVISION PROTEIN DEDD"/>
    <property type="match status" value="1"/>
</dbReference>
<evidence type="ECO:0000313" key="4">
    <source>
        <dbReference type="EMBL" id="ADL12072.1"/>
    </source>
</evidence>
<accession>D9QV13</accession>
<dbReference type="Proteomes" id="UP000001661">
    <property type="component" value="Chromosome"/>
</dbReference>
<protein>
    <submittedName>
        <fullName evidence="4">Sporulation domain protein</fullName>
    </submittedName>
</protein>
<reference evidence="4 5" key="1">
    <citation type="journal article" date="2010" name="Stand. Genomic Sci.">
        <title>Complete genome sequence of Acetohalobium arabaticum type strain (Z-7288).</title>
        <authorList>
            <person name="Sikorski J."/>
            <person name="Lapidus A."/>
            <person name="Chertkov O."/>
            <person name="Lucas S."/>
            <person name="Copeland A."/>
            <person name="Glavina Del Rio T."/>
            <person name="Nolan M."/>
            <person name="Tice H."/>
            <person name="Cheng J.F."/>
            <person name="Han C."/>
            <person name="Brambilla E."/>
            <person name="Pitluck S."/>
            <person name="Liolios K."/>
            <person name="Ivanova N."/>
            <person name="Mavromatis K."/>
            <person name="Mikhailova N."/>
            <person name="Pati A."/>
            <person name="Bruce D."/>
            <person name="Detter C."/>
            <person name="Tapia R."/>
            <person name="Goodwin L."/>
            <person name="Chen A."/>
            <person name="Palaniappan K."/>
            <person name="Land M."/>
            <person name="Hauser L."/>
            <person name="Chang Y.J."/>
            <person name="Jeffries C.D."/>
            <person name="Rohde M."/>
            <person name="Goker M."/>
            <person name="Spring S."/>
            <person name="Woyke T."/>
            <person name="Bristow J."/>
            <person name="Eisen J.A."/>
            <person name="Markowitz V."/>
            <person name="Hugenholtz P."/>
            <person name="Kyrpides N.C."/>
            <person name="Klenk H.P."/>
        </authorList>
    </citation>
    <scope>NUCLEOTIDE SEQUENCE [LARGE SCALE GENOMIC DNA]</scope>
    <source>
        <strain evidence="5">ATCC 49924 / DSM 5501 / Z-7288</strain>
    </source>
</reference>
<dbReference type="InterPro" id="IPR036680">
    <property type="entry name" value="SPOR-like_sf"/>
</dbReference>
<gene>
    <name evidence="4" type="ordered locus">Acear_0529</name>
</gene>
<feature type="compositionally biased region" description="Low complexity" evidence="1">
    <location>
        <begin position="77"/>
        <end position="88"/>
    </location>
</feature>
<dbReference type="InterPro" id="IPR052521">
    <property type="entry name" value="Cell_div_SPOR-domain"/>
</dbReference>
<dbReference type="AlphaFoldDB" id="D9QV13"/>
<feature type="region of interest" description="Disordered" evidence="1">
    <location>
        <begin position="69"/>
        <end position="112"/>
    </location>
</feature>
<dbReference type="GO" id="GO:0032506">
    <property type="term" value="P:cytokinetic process"/>
    <property type="evidence" value="ECO:0007669"/>
    <property type="project" value="TreeGrafter"/>
</dbReference>
<keyword evidence="2" id="KW-0472">Membrane</keyword>
<proteinExistence type="predicted"/>
<feature type="compositionally biased region" description="Polar residues" evidence="1">
    <location>
        <begin position="91"/>
        <end position="112"/>
    </location>
</feature>
<name>D9QV13_ACEAZ</name>
<organism evidence="4 5">
    <name type="scientific">Acetohalobium arabaticum (strain ATCC 49924 / DSM 5501 / Z-7288)</name>
    <dbReference type="NCBI Taxonomy" id="574087"/>
    <lineage>
        <taxon>Bacteria</taxon>
        <taxon>Bacillati</taxon>
        <taxon>Bacillota</taxon>
        <taxon>Clostridia</taxon>
        <taxon>Halanaerobiales</taxon>
        <taxon>Halobacteroidaceae</taxon>
        <taxon>Acetohalobium</taxon>
    </lineage>
</organism>
<feature type="transmembrane region" description="Helical" evidence="2">
    <location>
        <begin position="21"/>
        <end position="43"/>
    </location>
</feature>
<dbReference type="OrthoDB" id="2112165at2"/>
<evidence type="ECO:0000313" key="5">
    <source>
        <dbReference type="Proteomes" id="UP000001661"/>
    </source>
</evidence>
<keyword evidence="5" id="KW-1185">Reference proteome</keyword>
<dbReference type="eggNOG" id="ENOG50336PX">
    <property type="taxonomic scope" value="Bacteria"/>
</dbReference>
<dbReference type="KEGG" id="aar:Acear_0529"/>
<dbReference type="HOGENOM" id="CLU_1600411_0_0_9"/>
<dbReference type="STRING" id="574087.Acear_0529"/>
<keyword evidence="2" id="KW-1133">Transmembrane helix</keyword>
<sequence length="185" mass="20407">MTKILVKEVVIMKFDRPKLKSGFSLAAMVITMSLLAAVVGYFLGNWMIQYVTAPEDGIENVSSEKVVSEEKLDTSELESNSSSALSDEAIQDQSNQNSTADSTMQSQPEVKQDSTNNLFVVQVGAFDNHDNAKGLVEKLKTKGYSAYITSQNPYKVQVGAFKKEKKARDLGEKLKQDGFPVFISH</sequence>
<dbReference type="Gene3D" id="3.30.70.1070">
    <property type="entry name" value="Sporulation related repeat"/>
    <property type="match status" value="1"/>
</dbReference>
<dbReference type="GO" id="GO:0042834">
    <property type="term" value="F:peptidoglycan binding"/>
    <property type="evidence" value="ECO:0007669"/>
    <property type="project" value="InterPro"/>
</dbReference>
<evidence type="ECO:0000259" key="3">
    <source>
        <dbReference type="PROSITE" id="PS51724"/>
    </source>
</evidence>
<evidence type="ECO:0000256" key="2">
    <source>
        <dbReference type="SAM" id="Phobius"/>
    </source>
</evidence>
<dbReference type="EMBL" id="CP002105">
    <property type="protein sequence ID" value="ADL12072.1"/>
    <property type="molecule type" value="Genomic_DNA"/>
</dbReference>
<dbReference type="GO" id="GO:0030428">
    <property type="term" value="C:cell septum"/>
    <property type="evidence" value="ECO:0007669"/>
    <property type="project" value="TreeGrafter"/>
</dbReference>
<dbReference type="Pfam" id="PF05036">
    <property type="entry name" value="SPOR"/>
    <property type="match status" value="2"/>
</dbReference>
<feature type="domain" description="SPOR" evidence="3">
    <location>
        <begin position="113"/>
        <end position="185"/>
    </location>
</feature>
<evidence type="ECO:0000256" key="1">
    <source>
        <dbReference type="SAM" id="MobiDB-lite"/>
    </source>
</evidence>
<keyword evidence="2" id="KW-0812">Transmembrane</keyword>
<dbReference type="PANTHER" id="PTHR38687">
    <property type="entry name" value="CELL DIVISION PROTEIN DEDD-RELATED"/>
    <property type="match status" value="1"/>
</dbReference>
<dbReference type="InterPro" id="IPR007730">
    <property type="entry name" value="SPOR-like_dom"/>
</dbReference>
<dbReference type="PROSITE" id="PS51724">
    <property type="entry name" value="SPOR"/>
    <property type="match status" value="1"/>
</dbReference>
<dbReference type="GO" id="GO:0032153">
    <property type="term" value="C:cell division site"/>
    <property type="evidence" value="ECO:0007669"/>
    <property type="project" value="TreeGrafter"/>
</dbReference>